<evidence type="ECO:0000313" key="1">
    <source>
        <dbReference type="EnsemblPlants" id="cds.evm.model.03.1902"/>
    </source>
</evidence>
<accession>A0A803P741</accession>
<dbReference type="EMBL" id="UZAU01000341">
    <property type="status" value="NOT_ANNOTATED_CDS"/>
    <property type="molecule type" value="Genomic_DNA"/>
</dbReference>
<name>A0A803P741_CANSA</name>
<organism evidence="1 2">
    <name type="scientific">Cannabis sativa</name>
    <name type="common">Hemp</name>
    <name type="synonym">Marijuana</name>
    <dbReference type="NCBI Taxonomy" id="3483"/>
    <lineage>
        <taxon>Eukaryota</taxon>
        <taxon>Viridiplantae</taxon>
        <taxon>Streptophyta</taxon>
        <taxon>Embryophyta</taxon>
        <taxon>Tracheophyta</taxon>
        <taxon>Spermatophyta</taxon>
        <taxon>Magnoliopsida</taxon>
        <taxon>eudicotyledons</taxon>
        <taxon>Gunneridae</taxon>
        <taxon>Pentapetalae</taxon>
        <taxon>rosids</taxon>
        <taxon>fabids</taxon>
        <taxon>Rosales</taxon>
        <taxon>Cannabaceae</taxon>
        <taxon>Cannabis</taxon>
    </lineage>
</organism>
<dbReference type="Proteomes" id="UP000596661">
    <property type="component" value="Chromosome 3"/>
</dbReference>
<sequence>MLKMCICSPQERETVKTTGGSTLSSQTFSELPELTCLDNVTDSDGSLRALREKIASFIATNSSRNWARDLYEKIARSL</sequence>
<protein>
    <submittedName>
        <fullName evidence="1">Uncharacterized protein</fullName>
    </submittedName>
</protein>
<proteinExistence type="predicted"/>
<dbReference type="EnsemblPlants" id="evm.model.03.1902">
    <property type="protein sequence ID" value="cds.evm.model.03.1902"/>
    <property type="gene ID" value="evm.TU.03.1902"/>
</dbReference>
<reference evidence="1" key="1">
    <citation type="submission" date="2018-11" db="EMBL/GenBank/DDBJ databases">
        <authorList>
            <person name="Grassa J C."/>
        </authorList>
    </citation>
    <scope>NUCLEOTIDE SEQUENCE [LARGE SCALE GENOMIC DNA]</scope>
</reference>
<dbReference type="Gramene" id="evm.model.03.1902">
    <property type="protein sequence ID" value="cds.evm.model.03.1902"/>
    <property type="gene ID" value="evm.TU.03.1902"/>
</dbReference>
<reference evidence="1" key="2">
    <citation type="submission" date="2021-03" db="UniProtKB">
        <authorList>
            <consortium name="EnsemblPlants"/>
        </authorList>
    </citation>
    <scope>IDENTIFICATION</scope>
</reference>
<keyword evidence="2" id="KW-1185">Reference proteome</keyword>
<dbReference type="AlphaFoldDB" id="A0A803P741"/>
<evidence type="ECO:0000313" key="2">
    <source>
        <dbReference type="Proteomes" id="UP000596661"/>
    </source>
</evidence>